<dbReference type="PANTHER" id="PTHR43214:SF1">
    <property type="entry name" value="TRANSCRIPTIONAL REGULATORY PROTEIN COMA"/>
    <property type="match status" value="1"/>
</dbReference>
<gene>
    <name evidence="9" type="ORF">OWO01_10880</name>
</gene>
<keyword evidence="4" id="KW-0238">DNA-binding</keyword>
<evidence type="ECO:0000256" key="5">
    <source>
        <dbReference type="ARBA" id="ARBA00023163"/>
    </source>
</evidence>
<accession>A0A9J6RE31</accession>
<organism evidence="9 10">
    <name type="scientific">Natronobacillus azotifigens</name>
    <dbReference type="NCBI Taxonomy" id="472978"/>
    <lineage>
        <taxon>Bacteria</taxon>
        <taxon>Bacillati</taxon>
        <taxon>Bacillota</taxon>
        <taxon>Bacilli</taxon>
        <taxon>Bacillales</taxon>
        <taxon>Bacillaceae</taxon>
        <taxon>Natronobacillus</taxon>
    </lineage>
</organism>
<dbReference type="PROSITE" id="PS50110">
    <property type="entry name" value="RESPONSE_REGULATORY"/>
    <property type="match status" value="1"/>
</dbReference>
<comment type="caution">
    <text evidence="9">The sequence shown here is derived from an EMBL/GenBank/DDBJ whole genome shotgun (WGS) entry which is preliminary data.</text>
</comment>
<feature type="domain" description="Response regulatory" evidence="8">
    <location>
        <begin position="3"/>
        <end position="118"/>
    </location>
</feature>
<dbReference type="PRINTS" id="PR00038">
    <property type="entry name" value="HTHLUXR"/>
</dbReference>
<keyword evidence="5" id="KW-0804">Transcription</keyword>
<dbReference type="CDD" id="cd17535">
    <property type="entry name" value="REC_NarL-like"/>
    <property type="match status" value="1"/>
</dbReference>
<evidence type="ECO:0000313" key="10">
    <source>
        <dbReference type="Proteomes" id="UP001084197"/>
    </source>
</evidence>
<dbReference type="SUPFAM" id="SSF46894">
    <property type="entry name" value="C-terminal effector domain of the bipartite response regulators"/>
    <property type="match status" value="1"/>
</dbReference>
<dbReference type="GO" id="GO:0003677">
    <property type="term" value="F:DNA binding"/>
    <property type="evidence" value="ECO:0007669"/>
    <property type="project" value="UniProtKB-KW"/>
</dbReference>
<feature type="domain" description="HTH luxR-type" evidence="7">
    <location>
        <begin position="141"/>
        <end position="206"/>
    </location>
</feature>
<dbReference type="InterPro" id="IPR000792">
    <property type="entry name" value="Tscrpt_reg_LuxR_C"/>
</dbReference>
<dbReference type="GO" id="GO:0006355">
    <property type="term" value="P:regulation of DNA-templated transcription"/>
    <property type="evidence" value="ECO:0007669"/>
    <property type="project" value="InterPro"/>
</dbReference>
<name>A0A9J6RE31_9BACI</name>
<evidence type="ECO:0000256" key="4">
    <source>
        <dbReference type="ARBA" id="ARBA00023125"/>
    </source>
</evidence>
<keyword evidence="10" id="KW-1185">Reference proteome</keyword>
<evidence type="ECO:0000313" key="9">
    <source>
        <dbReference type="EMBL" id="MCZ0703725.1"/>
    </source>
</evidence>
<evidence type="ECO:0000259" key="8">
    <source>
        <dbReference type="PROSITE" id="PS50110"/>
    </source>
</evidence>
<evidence type="ECO:0000256" key="2">
    <source>
        <dbReference type="ARBA" id="ARBA00022553"/>
    </source>
</evidence>
<sequence length="213" mass="23979">MIKIAIVDDHSIVGEGTKTILSKVPDFLTVYQGSSIDFCNKITEKQFDVYLIDLHMPDIDGLQLTKKILQHYPDAKVIILTAHDISSHFNQFIDSGVTGFISKESSSDDLITTIRCALKDQVIVPLELLTQLKRQTHIPNKEEQEIRLTEKEEKILLAVANGATNTTIAEELFTSQRSIERHLSKLFKKANVSSRSELITKAKELNIVPEFMG</sequence>
<dbReference type="GO" id="GO:0000160">
    <property type="term" value="P:phosphorelay signal transduction system"/>
    <property type="evidence" value="ECO:0007669"/>
    <property type="project" value="InterPro"/>
</dbReference>
<dbReference type="InterPro" id="IPR001789">
    <property type="entry name" value="Sig_transdc_resp-reg_receiver"/>
</dbReference>
<dbReference type="Pfam" id="PF00196">
    <property type="entry name" value="GerE"/>
    <property type="match status" value="1"/>
</dbReference>
<dbReference type="RefSeq" id="WP_268780490.1">
    <property type="nucleotide sequence ID" value="NZ_JAPRAT010000021.1"/>
</dbReference>
<dbReference type="EMBL" id="JAPRAT010000021">
    <property type="protein sequence ID" value="MCZ0703725.1"/>
    <property type="molecule type" value="Genomic_DNA"/>
</dbReference>
<dbReference type="InterPro" id="IPR058245">
    <property type="entry name" value="NreC/VraR/RcsB-like_REC"/>
</dbReference>
<dbReference type="GO" id="GO:0005737">
    <property type="term" value="C:cytoplasm"/>
    <property type="evidence" value="ECO:0007669"/>
    <property type="project" value="UniProtKB-SubCell"/>
</dbReference>
<dbReference type="InterPro" id="IPR039420">
    <property type="entry name" value="WalR-like"/>
</dbReference>
<dbReference type="InterPro" id="IPR011006">
    <property type="entry name" value="CheY-like_superfamily"/>
</dbReference>
<dbReference type="PROSITE" id="PS50043">
    <property type="entry name" value="HTH_LUXR_2"/>
    <property type="match status" value="1"/>
</dbReference>
<dbReference type="SUPFAM" id="SSF52172">
    <property type="entry name" value="CheY-like"/>
    <property type="match status" value="1"/>
</dbReference>
<dbReference type="CDD" id="cd06170">
    <property type="entry name" value="LuxR_C_like"/>
    <property type="match status" value="1"/>
</dbReference>
<reference evidence="9" key="1">
    <citation type="submission" date="2022-11" db="EMBL/GenBank/DDBJ databases">
        <title>WGS of Natronobacillus azotifigens 24KS-1, an anaerobic diazotrophic haloalkaliphile from soda-rich habitats.</title>
        <authorList>
            <person name="Sorokin D.Y."/>
            <person name="Merkel A.Y."/>
        </authorList>
    </citation>
    <scope>NUCLEOTIDE SEQUENCE</scope>
    <source>
        <strain evidence="9">24KS-1</strain>
    </source>
</reference>
<keyword evidence="2 6" id="KW-0597">Phosphoprotein</keyword>
<evidence type="ECO:0000259" key="7">
    <source>
        <dbReference type="PROSITE" id="PS50043"/>
    </source>
</evidence>
<dbReference type="Gene3D" id="3.40.50.2300">
    <property type="match status" value="1"/>
</dbReference>
<proteinExistence type="predicted"/>
<dbReference type="Pfam" id="PF00072">
    <property type="entry name" value="Response_reg"/>
    <property type="match status" value="1"/>
</dbReference>
<feature type="modified residue" description="4-aspartylphosphate" evidence="6">
    <location>
        <position position="53"/>
    </location>
</feature>
<protein>
    <submittedName>
        <fullName evidence="9">Response regulator transcription factor</fullName>
    </submittedName>
</protein>
<evidence type="ECO:0000256" key="1">
    <source>
        <dbReference type="ARBA" id="ARBA00004496"/>
    </source>
</evidence>
<dbReference type="SMART" id="SM00448">
    <property type="entry name" value="REC"/>
    <property type="match status" value="1"/>
</dbReference>
<dbReference type="PANTHER" id="PTHR43214">
    <property type="entry name" value="TWO-COMPONENT RESPONSE REGULATOR"/>
    <property type="match status" value="1"/>
</dbReference>
<dbReference type="InterPro" id="IPR016032">
    <property type="entry name" value="Sig_transdc_resp-reg_C-effctor"/>
</dbReference>
<comment type="subcellular location">
    <subcellularLocation>
        <location evidence="1">Cytoplasm</location>
    </subcellularLocation>
</comment>
<evidence type="ECO:0000256" key="6">
    <source>
        <dbReference type="PROSITE-ProRule" id="PRU00169"/>
    </source>
</evidence>
<dbReference type="AlphaFoldDB" id="A0A9J6RE31"/>
<dbReference type="SMART" id="SM00421">
    <property type="entry name" value="HTH_LUXR"/>
    <property type="match status" value="1"/>
</dbReference>
<evidence type="ECO:0000256" key="3">
    <source>
        <dbReference type="ARBA" id="ARBA00023015"/>
    </source>
</evidence>
<dbReference type="Proteomes" id="UP001084197">
    <property type="component" value="Unassembled WGS sequence"/>
</dbReference>
<keyword evidence="3" id="KW-0805">Transcription regulation</keyword>